<dbReference type="GO" id="GO:0043130">
    <property type="term" value="F:ubiquitin binding"/>
    <property type="evidence" value="ECO:0007669"/>
    <property type="project" value="InterPro"/>
</dbReference>
<evidence type="ECO:0000256" key="7">
    <source>
        <dbReference type="ARBA" id="ARBA00022833"/>
    </source>
</evidence>
<dbReference type="PANTHER" id="PTHR46275">
    <property type="entry name" value="HEPATOCYTE GROWTH FACTOR-REGULATED TYROSINE KINASE SUBSTRATE"/>
    <property type="match status" value="1"/>
</dbReference>
<dbReference type="PROSITE" id="PS50179">
    <property type="entry name" value="VHS"/>
    <property type="match status" value="1"/>
</dbReference>
<dbReference type="GO" id="GO:0005769">
    <property type="term" value="C:early endosome"/>
    <property type="evidence" value="ECO:0007669"/>
    <property type="project" value="TreeGrafter"/>
</dbReference>
<dbReference type="Pfam" id="PF02809">
    <property type="entry name" value="UIM"/>
    <property type="match status" value="2"/>
</dbReference>
<keyword evidence="7" id="KW-0862">Zinc</keyword>
<dbReference type="InterPro" id="IPR017455">
    <property type="entry name" value="Znf_FYVE-rel"/>
</dbReference>
<dbReference type="GO" id="GO:0008270">
    <property type="term" value="F:zinc ion binding"/>
    <property type="evidence" value="ECO:0007669"/>
    <property type="project" value="UniProtKB-KW"/>
</dbReference>
<dbReference type="SMART" id="SM00064">
    <property type="entry name" value="FYVE"/>
    <property type="match status" value="1"/>
</dbReference>
<evidence type="ECO:0000256" key="3">
    <source>
        <dbReference type="ARBA" id="ARBA00017753"/>
    </source>
</evidence>
<evidence type="ECO:0000256" key="9">
    <source>
        <dbReference type="SAM" id="MobiDB-lite"/>
    </source>
</evidence>
<dbReference type="Gene3D" id="3.30.40.10">
    <property type="entry name" value="Zinc/RING finger domain, C3HC4 (zinc finger)"/>
    <property type="match status" value="1"/>
</dbReference>
<dbReference type="SUPFAM" id="SSF57903">
    <property type="entry name" value="FYVE/PHD zinc finger"/>
    <property type="match status" value="1"/>
</dbReference>
<keyword evidence="13" id="KW-1185">Reference proteome</keyword>
<dbReference type="Pfam" id="PF00790">
    <property type="entry name" value="VHS"/>
    <property type="match status" value="1"/>
</dbReference>
<evidence type="ECO:0000259" key="10">
    <source>
        <dbReference type="PROSITE" id="PS50178"/>
    </source>
</evidence>
<dbReference type="GO" id="GO:0010008">
    <property type="term" value="C:endosome membrane"/>
    <property type="evidence" value="ECO:0007669"/>
    <property type="project" value="UniProtKB-SubCell"/>
</dbReference>
<evidence type="ECO:0000313" key="12">
    <source>
        <dbReference type="EMBL" id="MBW0464376.1"/>
    </source>
</evidence>
<keyword evidence="4" id="KW-0479">Metal-binding</keyword>
<dbReference type="SUPFAM" id="SSF48464">
    <property type="entry name" value="ENTH/VHS domain"/>
    <property type="match status" value="1"/>
</dbReference>
<dbReference type="Proteomes" id="UP000765509">
    <property type="component" value="Unassembled WGS sequence"/>
</dbReference>
<dbReference type="Gene3D" id="1.25.40.90">
    <property type="match status" value="1"/>
</dbReference>
<reference evidence="12" key="1">
    <citation type="submission" date="2021-03" db="EMBL/GenBank/DDBJ databases">
        <title>Draft genome sequence of rust myrtle Austropuccinia psidii MF-1, a brazilian biotype.</title>
        <authorList>
            <person name="Quecine M.C."/>
            <person name="Pachon D.M.R."/>
            <person name="Bonatelli M.L."/>
            <person name="Correr F.H."/>
            <person name="Franceschini L.M."/>
            <person name="Leite T.F."/>
            <person name="Margarido G.R.A."/>
            <person name="Almeida C.A."/>
            <person name="Ferrarezi J.A."/>
            <person name="Labate C.A."/>
        </authorList>
    </citation>
    <scope>NUCLEOTIDE SEQUENCE</scope>
    <source>
        <strain evidence="12">MF-1</strain>
    </source>
</reference>
<dbReference type="SMART" id="SM00288">
    <property type="entry name" value="VHS"/>
    <property type="match status" value="1"/>
</dbReference>
<dbReference type="GO" id="GO:0032456">
    <property type="term" value="P:endocytic recycling"/>
    <property type="evidence" value="ECO:0007669"/>
    <property type="project" value="TreeGrafter"/>
</dbReference>
<dbReference type="InterPro" id="IPR002014">
    <property type="entry name" value="VHS_dom"/>
</dbReference>
<dbReference type="InterPro" id="IPR008942">
    <property type="entry name" value="ENTH_VHS"/>
</dbReference>
<sequence>MASNTGFWWWSSNVGGAAAEFDRLLESCTSSNLPSSTPPPIIDSLALSDLIRSSAVSASHAIKSLQKRLDHFNPNVQLLAISVIDVCVKNGGDTFLKEIGSRPFSEDCAQLLTNLTTNPQVKEKLKRDFQNWALAFEAVPFLSSSELVTNYRRLKTLGIEFPPKDPSATAAMVDSMSAPDWRDSDVCERCRTAFSFTNRKHHCRNCGGVFDGACSSKKRSLPHFGVFESVRICDGCDRNLTAGISSSSKSQINSGRRNSFSGDASYPSSDKLSLNSTNHHRSATIHSGASSRLTNWYNQLNSDQSKQSTTHSRLSREEADLERAIALSLQDSAPSQPSHHLATAPSRPPIIEDEGSDPDLAAAIAASLRDVQPDANTLPSAPISTSPKSVRSCLPKSTLVSHDLNEDHANTLLNFSADVDTARRLGQLLPTNVELNNRHAQAELARPYLNKSLEHTDRKTHMLKDMNDKLSQAVKIYDRLLGEQIMYRTQPNIKPEPIVASTLNYHGQVPFTSASQLPSDPYRQQNPNQFFTPEHHQFLLSSQNQVMPYHLQSLPNLHNPTFMPQDKRNDIASNTHLPPFHPSHAYSHPSFQVPPNVDCVVSEQHQVAVSPSQMVPQNSTYVDANPSTSYPLAVSQQMSALTSHLPSFEAPKPIESIQAIHQTSTLNPSQISFSPLSPFQSNSNLNVESDHQVMTAQSSSLTYAASTVAPTVHNQPEALPRLHNLSYSSIPSKTLSDAEVDLVKTYAQDISSQVGAFTSNPNTFMHQPPVSAHFPKSCDVIGATAPPDLSKNVPQQFTQPVTLQSSSPMSNHPIPSDPGVLQTFNAQHLTSTIQTSSEPCNQLPTFPSVPQTAIGRLVSNHHRHWDQGGIEVQGRQEDVPPLIEL</sequence>
<dbReference type="InterPro" id="IPR013083">
    <property type="entry name" value="Znf_RING/FYVE/PHD"/>
</dbReference>
<dbReference type="EMBL" id="AVOT02000767">
    <property type="protein sequence ID" value="MBW0464376.1"/>
    <property type="molecule type" value="Genomic_DNA"/>
</dbReference>
<feature type="region of interest" description="Disordered" evidence="9">
    <location>
        <begin position="373"/>
        <end position="392"/>
    </location>
</feature>
<dbReference type="Gene3D" id="6.10.140.100">
    <property type="match status" value="1"/>
</dbReference>
<comment type="subcellular location">
    <subcellularLocation>
        <location evidence="1">Endosome membrane</location>
        <topology evidence="1">Peripheral membrane protein</topology>
        <orientation evidence="1">Cytoplasmic side</orientation>
    </subcellularLocation>
</comment>
<evidence type="ECO:0000256" key="4">
    <source>
        <dbReference type="ARBA" id="ARBA00022723"/>
    </source>
</evidence>
<dbReference type="GO" id="GO:0035091">
    <property type="term" value="F:phosphatidylinositol binding"/>
    <property type="evidence" value="ECO:0007669"/>
    <property type="project" value="InterPro"/>
</dbReference>
<comment type="caution">
    <text evidence="12">The sequence shown here is derived from an EMBL/GenBank/DDBJ whole genome shotgun (WGS) entry which is preliminary data.</text>
</comment>
<dbReference type="Gene3D" id="1.20.5.1940">
    <property type="match status" value="1"/>
</dbReference>
<dbReference type="SMART" id="SM00726">
    <property type="entry name" value="UIM"/>
    <property type="match status" value="2"/>
</dbReference>
<comment type="similarity">
    <text evidence="2">Belongs to the VPS27 family.</text>
</comment>
<evidence type="ECO:0000256" key="6">
    <source>
        <dbReference type="ARBA" id="ARBA00022771"/>
    </source>
</evidence>
<evidence type="ECO:0000256" key="8">
    <source>
        <dbReference type="PROSITE-ProRule" id="PRU00091"/>
    </source>
</evidence>
<proteinExistence type="inferred from homology"/>
<keyword evidence="6 8" id="KW-0863">Zinc-finger</keyword>
<feature type="region of interest" description="Disordered" evidence="9">
    <location>
        <begin position="330"/>
        <end position="356"/>
    </location>
</feature>
<dbReference type="PROSITE" id="PS50330">
    <property type="entry name" value="UIM"/>
    <property type="match status" value="1"/>
</dbReference>
<evidence type="ECO:0000313" key="13">
    <source>
        <dbReference type="Proteomes" id="UP000765509"/>
    </source>
</evidence>
<dbReference type="PANTHER" id="PTHR46275:SF1">
    <property type="entry name" value="HEPATOCYTE GROWTH FACTOR-REGULATED TYROSINE KINASE SUBSTRATE"/>
    <property type="match status" value="1"/>
</dbReference>
<feature type="domain" description="FYVE-type" evidence="10">
    <location>
        <begin position="181"/>
        <end position="241"/>
    </location>
</feature>
<dbReference type="GO" id="GO:0031623">
    <property type="term" value="P:receptor internalization"/>
    <property type="evidence" value="ECO:0007669"/>
    <property type="project" value="TreeGrafter"/>
</dbReference>
<dbReference type="OrthoDB" id="957735at2759"/>
<gene>
    <name evidence="12" type="ORF">O181_004091</name>
</gene>
<dbReference type="InterPro" id="IPR011011">
    <property type="entry name" value="Znf_FYVE_PHD"/>
</dbReference>
<name>A0A9Q3BG76_9BASI</name>
<feature type="region of interest" description="Disordered" evidence="9">
    <location>
        <begin position="244"/>
        <end position="286"/>
    </location>
</feature>
<evidence type="ECO:0000259" key="11">
    <source>
        <dbReference type="PROSITE" id="PS50179"/>
    </source>
</evidence>
<organism evidence="12 13">
    <name type="scientific">Austropuccinia psidii MF-1</name>
    <dbReference type="NCBI Taxonomy" id="1389203"/>
    <lineage>
        <taxon>Eukaryota</taxon>
        <taxon>Fungi</taxon>
        <taxon>Dikarya</taxon>
        <taxon>Basidiomycota</taxon>
        <taxon>Pucciniomycotina</taxon>
        <taxon>Pucciniomycetes</taxon>
        <taxon>Pucciniales</taxon>
        <taxon>Sphaerophragmiaceae</taxon>
        <taxon>Austropuccinia</taxon>
    </lineage>
</organism>
<dbReference type="InterPro" id="IPR017073">
    <property type="entry name" value="HGS/VPS27"/>
</dbReference>
<feature type="compositionally biased region" description="Polar residues" evidence="9">
    <location>
        <begin position="251"/>
        <end position="277"/>
    </location>
</feature>
<dbReference type="InterPro" id="IPR003903">
    <property type="entry name" value="UIM_dom"/>
</dbReference>
<feature type="compositionally biased region" description="Polar residues" evidence="9">
    <location>
        <begin position="374"/>
        <end position="389"/>
    </location>
</feature>
<feature type="domain" description="VHS" evidence="11">
    <location>
        <begin position="45"/>
        <end position="162"/>
    </location>
</feature>
<evidence type="ECO:0000256" key="2">
    <source>
        <dbReference type="ARBA" id="ARBA00008597"/>
    </source>
</evidence>
<dbReference type="GO" id="GO:0007034">
    <property type="term" value="P:vacuolar transport"/>
    <property type="evidence" value="ECO:0007669"/>
    <property type="project" value="UniProtKB-ARBA"/>
</dbReference>
<keyword evidence="5" id="KW-0967">Endosome</keyword>
<evidence type="ECO:0000256" key="1">
    <source>
        <dbReference type="ARBA" id="ARBA00004125"/>
    </source>
</evidence>
<dbReference type="PROSITE" id="PS50178">
    <property type="entry name" value="ZF_FYVE"/>
    <property type="match status" value="1"/>
</dbReference>
<dbReference type="InterPro" id="IPR000306">
    <property type="entry name" value="Znf_FYVE"/>
</dbReference>
<accession>A0A9Q3BG76</accession>
<dbReference type="AlphaFoldDB" id="A0A9Q3BG76"/>
<evidence type="ECO:0000256" key="5">
    <source>
        <dbReference type="ARBA" id="ARBA00022753"/>
    </source>
</evidence>
<protein>
    <recommendedName>
        <fullName evidence="3">Vacuolar protein sorting-associated protein 27</fullName>
    </recommendedName>
</protein>
<dbReference type="Pfam" id="PF01363">
    <property type="entry name" value="FYVE"/>
    <property type="match status" value="1"/>
</dbReference>